<comment type="caution">
    <text evidence="1">The sequence shown here is derived from an EMBL/GenBank/DDBJ whole genome shotgun (WGS) entry which is preliminary data.</text>
</comment>
<dbReference type="EMBL" id="VZRA01000002">
    <property type="protein sequence ID" value="KAB0670081.1"/>
    <property type="molecule type" value="Genomic_DNA"/>
</dbReference>
<evidence type="ECO:0000313" key="2">
    <source>
        <dbReference type="Proteomes" id="UP000798046"/>
    </source>
</evidence>
<keyword evidence="2" id="KW-1185">Reference proteome</keyword>
<dbReference type="RefSeq" id="WP_151156456.1">
    <property type="nucleotide sequence ID" value="NZ_VZRA01000002.1"/>
</dbReference>
<gene>
    <name evidence="1" type="ORF">F6V30_07910</name>
</gene>
<reference evidence="1 2" key="1">
    <citation type="journal article" date="2020" name="Microorganisms">
        <title>Description of Three Novel Members in the Family Geobacteraceae, Oryzomonas japonicum gen. nov., sp. nov., Oryzomonas sagensis sp. nov., and Oryzomonas ruber sp. nov.</title>
        <authorList>
            <person name="Xu Z."/>
            <person name="Masuda Y."/>
            <person name="Hayakawa C."/>
            <person name="Ushijima N."/>
            <person name="Kawano K."/>
            <person name="Shiratori Y."/>
            <person name="Senoo K."/>
            <person name="Itoh H."/>
        </authorList>
    </citation>
    <scope>NUCLEOTIDE SEQUENCE [LARGE SCALE GENOMIC DNA]</scope>
    <source>
        <strain evidence="1 2">Red100</strain>
    </source>
</reference>
<proteinExistence type="predicted"/>
<accession>A0ABQ6TN81</accession>
<protein>
    <submittedName>
        <fullName evidence="1">Uncharacterized protein</fullName>
    </submittedName>
</protein>
<name>A0ABQ6TN81_9BACT</name>
<sequence length="141" mass="16511">MFDLEPYKHPGHKERQAPVISLEELCIKRPEERTLPYYSPVVEQLEADQAYQELSNQDQGNFMRLLPLLWRSNGLLPDFSKIITSYLRLTEDEWAAARSTLINVNLLEVSPDRCYLLNRGLRQQYLNTLDDCNGRRRKKSG</sequence>
<evidence type="ECO:0000313" key="1">
    <source>
        <dbReference type="EMBL" id="KAB0670081.1"/>
    </source>
</evidence>
<organism evidence="1 2">
    <name type="scientific">Oryzomonas sagensis</name>
    <dbReference type="NCBI Taxonomy" id="2603857"/>
    <lineage>
        <taxon>Bacteria</taxon>
        <taxon>Pseudomonadati</taxon>
        <taxon>Thermodesulfobacteriota</taxon>
        <taxon>Desulfuromonadia</taxon>
        <taxon>Geobacterales</taxon>
        <taxon>Geobacteraceae</taxon>
        <taxon>Oryzomonas</taxon>
    </lineage>
</organism>
<dbReference type="Proteomes" id="UP000798046">
    <property type="component" value="Unassembled WGS sequence"/>
</dbReference>